<organism evidence="2 3">
    <name type="scientific">Nonomuraea thailandensis</name>
    <dbReference type="NCBI Taxonomy" id="1188745"/>
    <lineage>
        <taxon>Bacteria</taxon>
        <taxon>Bacillati</taxon>
        <taxon>Actinomycetota</taxon>
        <taxon>Actinomycetes</taxon>
        <taxon>Streptosporangiales</taxon>
        <taxon>Streptosporangiaceae</taxon>
        <taxon>Nonomuraea</taxon>
    </lineage>
</organism>
<comment type="caution">
    <text evidence="2">The sequence shown here is derived from an EMBL/GenBank/DDBJ whole genome shotgun (WGS) entry which is preliminary data.</text>
</comment>
<keyword evidence="1" id="KW-1133">Transmembrane helix</keyword>
<sequence length="318" mass="35211">MNQLRPCAGTTKDSHCPQTILTADHRTLTVTDNVSGDSISLTPARLYHYRYDYQPADGQKPPTIQGLAALDPDGLVLVDLPGDWHETDLQEFTRKAGIPLEDARNHDSNKIRAALASRAPGWRRIRGLPLLSTAKWRKPLGICLAIAGAALMAYLASLGMWAAWRGLSTIGRVLLDLLDAKWLLVVFSPALLFLRPALARAHHWRVGRGTILGPYGGPYLTRGSSNKLHITQGSNVVAKLRLGENSGQAFSLLLYRYEDLTGLLVLDRFGQTLHHLPGPWSPQDVERFAQRHDLVLAVHRVSREEYLAFTKNAEEATP</sequence>
<name>A0A9X2GSC8_9ACTN</name>
<proteinExistence type="predicted"/>
<dbReference type="Proteomes" id="UP001139648">
    <property type="component" value="Unassembled WGS sequence"/>
</dbReference>
<feature type="transmembrane region" description="Helical" evidence="1">
    <location>
        <begin position="182"/>
        <end position="198"/>
    </location>
</feature>
<gene>
    <name evidence="2" type="ORF">HD597_009679</name>
</gene>
<evidence type="ECO:0000256" key="1">
    <source>
        <dbReference type="SAM" id="Phobius"/>
    </source>
</evidence>
<dbReference type="RefSeq" id="WP_253753606.1">
    <property type="nucleotide sequence ID" value="NZ_BAABKA010000047.1"/>
</dbReference>
<evidence type="ECO:0000313" key="2">
    <source>
        <dbReference type="EMBL" id="MCP2362659.1"/>
    </source>
</evidence>
<accession>A0A9X2GSC8</accession>
<feature type="transmembrane region" description="Helical" evidence="1">
    <location>
        <begin position="140"/>
        <end position="162"/>
    </location>
</feature>
<evidence type="ECO:0000313" key="3">
    <source>
        <dbReference type="Proteomes" id="UP001139648"/>
    </source>
</evidence>
<dbReference type="EMBL" id="JAMZEB010000002">
    <property type="protein sequence ID" value="MCP2362659.1"/>
    <property type="molecule type" value="Genomic_DNA"/>
</dbReference>
<keyword evidence="1" id="KW-0472">Membrane</keyword>
<keyword evidence="1" id="KW-0812">Transmembrane</keyword>
<dbReference type="AlphaFoldDB" id="A0A9X2GSC8"/>
<keyword evidence="3" id="KW-1185">Reference proteome</keyword>
<protein>
    <submittedName>
        <fullName evidence="2">Uncharacterized protein</fullName>
    </submittedName>
</protein>
<reference evidence="2" key="1">
    <citation type="submission" date="2022-06" db="EMBL/GenBank/DDBJ databases">
        <title>Sequencing the genomes of 1000 actinobacteria strains.</title>
        <authorList>
            <person name="Klenk H.-P."/>
        </authorList>
    </citation>
    <scope>NUCLEOTIDE SEQUENCE</scope>
    <source>
        <strain evidence="2">DSM 46694</strain>
    </source>
</reference>